<dbReference type="GO" id="GO:0005880">
    <property type="term" value="C:nuclear microtubule"/>
    <property type="evidence" value="ECO:0007669"/>
    <property type="project" value="TreeGrafter"/>
</dbReference>
<feature type="compositionally biased region" description="Pro residues" evidence="2">
    <location>
        <begin position="11"/>
        <end position="25"/>
    </location>
</feature>
<protein>
    <recommendedName>
        <fullName evidence="4">Protein ENDOSPERM DEFECTIVE 1</fullName>
    </recommendedName>
</protein>
<dbReference type="GO" id="GO:0005737">
    <property type="term" value="C:cytoplasm"/>
    <property type="evidence" value="ECO:0007669"/>
    <property type="project" value="TreeGrafter"/>
</dbReference>
<evidence type="ECO:0000313" key="3">
    <source>
        <dbReference type="EMBL" id="CAD1839304.1"/>
    </source>
</evidence>
<evidence type="ECO:0008006" key="4">
    <source>
        <dbReference type="Google" id="ProtNLM"/>
    </source>
</evidence>
<feature type="region of interest" description="Disordered" evidence="2">
    <location>
        <begin position="117"/>
        <end position="136"/>
    </location>
</feature>
<evidence type="ECO:0000256" key="2">
    <source>
        <dbReference type="SAM" id="MobiDB-lite"/>
    </source>
</evidence>
<dbReference type="GO" id="GO:0051225">
    <property type="term" value="P:spindle assembly"/>
    <property type="evidence" value="ECO:0007669"/>
    <property type="project" value="TreeGrafter"/>
</dbReference>
<accession>A0A6V7Q7X6</accession>
<sequence>MASAATSTPTPTSPPPPPPPPPPPAAENRRGPAAAPVSPRSPSPPASLPAQEAANHAATADPEPARSFADENRPATASVRRGLETPSRLVFIVNRWHSAETGGGEAIRRERRGKIGSCGTCEARGEQKKAAARTPITLHSIDRSSSSCSTPRSESLSQNLMRLTSNGAEEAFSESSSALADLSDAETCSVSSQCGLCDSPPLLPAPSRLSSDLRSSMPEADLLPTMSAKRVFDGREDPSCRSSNPLCYRSLNSALSNCQPIKNGGKPPLVSKPPQPPISKLAVDVKKGKKGSGRQEDAHVLRLLDNCYVQWRLTNAKAQAAAKARSLTAEKSLFGLSAKISELQNSVVEKRTELEQWRRRERLYSILEPQMPYLDEWAILEEDHTSSLTAATTALQDASLRLPIDGDMRVELTELKEVLDSAVQMLESLSPNVQSFLPKILLYIYESSDLLVVKAEGIEDIAADLAKVVSSERSLIEECGNLLSEAHNLQVKDSSLRSQLMQLRQMRAL</sequence>
<dbReference type="PANTHER" id="PTHR31807">
    <property type="entry name" value="AUGMIN FAMILY MEMBER"/>
    <property type="match status" value="1"/>
</dbReference>
<comment type="similarity">
    <text evidence="1">Belongs to the QWRF family.</text>
</comment>
<gene>
    <name evidence="3" type="ORF">CB5_LOCUS22515</name>
</gene>
<dbReference type="EMBL" id="LR862134">
    <property type="protein sequence ID" value="CAD1839304.1"/>
    <property type="molecule type" value="Genomic_DNA"/>
</dbReference>
<dbReference type="InterPro" id="IPR007573">
    <property type="entry name" value="QWRF"/>
</dbReference>
<feature type="compositionally biased region" description="Low complexity" evidence="2">
    <location>
        <begin position="1"/>
        <end position="10"/>
    </location>
</feature>
<dbReference type="PANTHER" id="PTHR31807:SF6">
    <property type="entry name" value="PROTEIN ENDOSPERM DEFECTIVE 1-RELATED"/>
    <property type="match status" value="1"/>
</dbReference>
<evidence type="ECO:0000256" key="1">
    <source>
        <dbReference type="ARBA" id="ARBA00010016"/>
    </source>
</evidence>
<name>A0A6V7Q7X6_ANACO</name>
<dbReference type="SUPFAM" id="SSF101447">
    <property type="entry name" value="Formin homology 2 domain (FH2 domain)"/>
    <property type="match status" value="1"/>
</dbReference>
<dbReference type="AlphaFoldDB" id="A0A6V7Q7X6"/>
<reference evidence="3" key="1">
    <citation type="submission" date="2020-07" db="EMBL/GenBank/DDBJ databases">
        <authorList>
            <person name="Lin J."/>
        </authorList>
    </citation>
    <scope>NUCLEOTIDE SEQUENCE</scope>
</reference>
<dbReference type="Pfam" id="PF04484">
    <property type="entry name" value="QWRF"/>
    <property type="match status" value="1"/>
</dbReference>
<proteinExistence type="inferred from homology"/>
<feature type="region of interest" description="Disordered" evidence="2">
    <location>
        <begin position="1"/>
        <end position="88"/>
    </location>
</feature>
<organism evidence="3">
    <name type="scientific">Ananas comosus var. bracteatus</name>
    <name type="common">red pineapple</name>
    <dbReference type="NCBI Taxonomy" id="296719"/>
    <lineage>
        <taxon>Eukaryota</taxon>
        <taxon>Viridiplantae</taxon>
        <taxon>Streptophyta</taxon>
        <taxon>Embryophyta</taxon>
        <taxon>Tracheophyta</taxon>
        <taxon>Spermatophyta</taxon>
        <taxon>Magnoliopsida</taxon>
        <taxon>Liliopsida</taxon>
        <taxon>Poales</taxon>
        <taxon>Bromeliaceae</taxon>
        <taxon>Bromelioideae</taxon>
        <taxon>Ananas</taxon>
    </lineage>
</organism>
<dbReference type="GO" id="GO:0008017">
    <property type="term" value="F:microtubule binding"/>
    <property type="evidence" value="ECO:0007669"/>
    <property type="project" value="TreeGrafter"/>
</dbReference>